<keyword evidence="1" id="KW-0238">DNA-binding</keyword>
<comment type="caution">
    <text evidence="1">The sequence shown here is derived from an EMBL/GenBank/DDBJ whole genome shotgun (WGS) entry which is preliminary data.</text>
</comment>
<organism evidence="1 2">
    <name type="scientific">Aromatoleum anaerobium</name>
    <dbReference type="NCBI Taxonomy" id="182180"/>
    <lineage>
        <taxon>Bacteria</taxon>
        <taxon>Pseudomonadati</taxon>
        <taxon>Pseudomonadota</taxon>
        <taxon>Betaproteobacteria</taxon>
        <taxon>Rhodocyclales</taxon>
        <taxon>Rhodocyclaceae</taxon>
        <taxon>Aromatoleum</taxon>
    </lineage>
</organism>
<dbReference type="Proteomes" id="UP000615989">
    <property type="component" value="Unassembled WGS sequence"/>
</dbReference>
<gene>
    <name evidence="1" type="ORF">GO606_15610</name>
</gene>
<sequence length="73" mass="8178">MQQTTHTPTLPELRRAIQTAALAQRIGYKPASIRTAVWRNGHFQGIKLFKLPSGRLLWPADAVERLTAVEVAQ</sequence>
<dbReference type="RefSeq" id="WP_211166726.1">
    <property type="nucleotide sequence ID" value="NZ_WTVG02000036.1"/>
</dbReference>
<dbReference type="EMBL" id="WTVG01000055">
    <property type="protein sequence ID" value="NMG26113.1"/>
    <property type="molecule type" value="Genomic_DNA"/>
</dbReference>
<name>A0ABX1PNF7_9RHOO</name>
<accession>A0ABX1PNF7</accession>
<evidence type="ECO:0000313" key="1">
    <source>
        <dbReference type="EMBL" id="NMG26113.1"/>
    </source>
</evidence>
<proteinExistence type="predicted"/>
<protein>
    <submittedName>
        <fullName evidence="1">DNA-binding protein</fullName>
    </submittedName>
</protein>
<evidence type="ECO:0000313" key="2">
    <source>
        <dbReference type="Proteomes" id="UP000615989"/>
    </source>
</evidence>
<keyword evidence="2" id="KW-1185">Reference proteome</keyword>
<reference evidence="1" key="1">
    <citation type="submission" date="2019-12" db="EMBL/GenBank/DDBJ databases">
        <title>Comparative genomics gives insights into the taxonomy of the Azoarcus-Aromatoleum group and reveals separate origins of nif in the plant-associated Azoarcus and non-plant-associated Aromatoleum sub-groups.</title>
        <authorList>
            <person name="Lafos M."/>
            <person name="Maluk M."/>
            <person name="Batista M."/>
            <person name="Junghare M."/>
            <person name="Carmona M."/>
            <person name="Faoro H."/>
            <person name="Cruz L.M."/>
            <person name="Battistoni F."/>
            <person name="De Souza E."/>
            <person name="Pedrosa F."/>
            <person name="Chen W.-M."/>
            <person name="Poole P.S."/>
            <person name="Dixon R.A."/>
            <person name="James E.K."/>
        </authorList>
    </citation>
    <scope>NUCLEOTIDE SEQUENCE</scope>
    <source>
        <strain evidence="1">LuFRes1</strain>
    </source>
</reference>
<dbReference type="GO" id="GO:0003677">
    <property type="term" value="F:DNA binding"/>
    <property type="evidence" value="ECO:0007669"/>
    <property type="project" value="UniProtKB-KW"/>
</dbReference>